<evidence type="ECO:0000256" key="4">
    <source>
        <dbReference type="ARBA" id="ARBA00016218"/>
    </source>
</evidence>
<evidence type="ECO:0000256" key="8">
    <source>
        <dbReference type="ARBA" id="ARBA00022840"/>
    </source>
</evidence>
<evidence type="ECO:0000256" key="5">
    <source>
        <dbReference type="ARBA" id="ARBA00022679"/>
    </source>
</evidence>
<keyword evidence="8" id="KW-0067">ATP-binding</keyword>
<evidence type="ECO:0000256" key="3">
    <source>
        <dbReference type="ARBA" id="ARBA00013253"/>
    </source>
</evidence>
<evidence type="ECO:0000256" key="2">
    <source>
        <dbReference type="ARBA" id="ARBA00005810"/>
    </source>
</evidence>
<keyword evidence="9" id="KW-0289">Folate biosynthesis</keyword>
<proteinExistence type="inferred from homology"/>
<evidence type="ECO:0000256" key="11">
    <source>
        <dbReference type="ARBA" id="ARBA00029766"/>
    </source>
</evidence>
<name>A0ABS9CDW0_9BACT</name>
<dbReference type="PANTHER" id="PTHR43071:SF1">
    <property type="entry name" value="2-AMINO-4-HYDROXY-6-HYDROXYMETHYLDIHYDROPTERIDINE PYROPHOSPHOKINASE"/>
    <property type="match status" value="1"/>
</dbReference>
<evidence type="ECO:0000259" key="13">
    <source>
        <dbReference type="Pfam" id="PF01288"/>
    </source>
</evidence>
<dbReference type="Gene3D" id="3.30.70.560">
    <property type="entry name" value="7,8-Dihydro-6-hydroxymethylpterin-pyrophosphokinase HPPK"/>
    <property type="match status" value="1"/>
</dbReference>
<comment type="pathway">
    <text evidence="1">Cofactor biosynthesis; tetrahydrofolate biosynthesis; 2-amino-4-hydroxy-6-hydroxymethyl-7,8-dihydropteridine diphosphate from 7,8-dihydroneopterin triphosphate: step 4/4.</text>
</comment>
<gene>
    <name evidence="14" type="primary">folK</name>
    <name evidence="14" type="ORF">I6E12_04065</name>
</gene>
<keyword evidence="15" id="KW-1185">Reference proteome</keyword>
<dbReference type="InterPro" id="IPR035907">
    <property type="entry name" value="Hppk_sf"/>
</dbReference>
<dbReference type="EC" id="2.7.6.3" evidence="3"/>
<feature type="domain" description="7,8-dihydro-6-hydroxymethylpterin-pyrophosphokinase" evidence="13">
    <location>
        <begin position="21"/>
        <end position="150"/>
    </location>
</feature>
<evidence type="ECO:0000256" key="9">
    <source>
        <dbReference type="ARBA" id="ARBA00022909"/>
    </source>
</evidence>
<dbReference type="SUPFAM" id="SSF55083">
    <property type="entry name" value="6-hydroxymethyl-7,8-dihydropterin pyrophosphokinase, HPPK"/>
    <property type="match status" value="1"/>
</dbReference>
<comment type="similarity">
    <text evidence="2">Belongs to the HPPK family.</text>
</comment>
<accession>A0ABS9CDW0</accession>
<dbReference type="PANTHER" id="PTHR43071">
    <property type="entry name" value="2-AMINO-4-HYDROXY-6-HYDROXYMETHYLDIHYDROPTERIDINE PYROPHOSPHOKINASE"/>
    <property type="match status" value="1"/>
</dbReference>
<reference evidence="14 15" key="1">
    <citation type="submission" date="2020-12" db="EMBL/GenBank/DDBJ databases">
        <title>Whole genome sequences of gut porcine anaerobes.</title>
        <authorList>
            <person name="Kubasova T."/>
            <person name="Jahodarova E."/>
            <person name="Rychlik I."/>
        </authorList>
    </citation>
    <scope>NUCLEOTIDE SEQUENCE [LARGE SCALE GENOMIC DNA]</scope>
    <source>
        <strain evidence="14 15">An925</strain>
    </source>
</reference>
<evidence type="ECO:0000313" key="14">
    <source>
        <dbReference type="EMBL" id="MCF2563287.1"/>
    </source>
</evidence>
<evidence type="ECO:0000256" key="7">
    <source>
        <dbReference type="ARBA" id="ARBA00022777"/>
    </source>
</evidence>
<dbReference type="InterPro" id="IPR000550">
    <property type="entry name" value="Hppk"/>
</dbReference>
<keyword evidence="5 14" id="KW-0808">Transferase</keyword>
<evidence type="ECO:0000313" key="15">
    <source>
        <dbReference type="Proteomes" id="UP001200470"/>
    </source>
</evidence>
<dbReference type="RefSeq" id="WP_094391273.1">
    <property type="nucleotide sequence ID" value="NZ_JADYTN010000006.1"/>
</dbReference>
<keyword evidence="7" id="KW-0418">Kinase</keyword>
<evidence type="ECO:0000256" key="6">
    <source>
        <dbReference type="ARBA" id="ARBA00022741"/>
    </source>
</evidence>
<dbReference type="CDD" id="cd00483">
    <property type="entry name" value="HPPK"/>
    <property type="match status" value="1"/>
</dbReference>
<keyword evidence="6" id="KW-0547">Nucleotide-binding</keyword>
<dbReference type="GO" id="GO:0003848">
    <property type="term" value="F:2-amino-4-hydroxy-6-hydroxymethyldihydropteridine diphosphokinase activity"/>
    <property type="evidence" value="ECO:0007669"/>
    <property type="project" value="UniProtKB-EC"/>
</dbReference>
<comment type="caution">
    <text evidence="14">The sequence shown here is derived from an EMBL/GenBank/DDBJ whole genome shotgun (WGS) entry which is preliminary data.</text>
</comment>
<dbReference type="NCBIfam" id="TIGR01498">
    <property type="entry name" value="folK"/>
    <property type="match status" value="1"/>
</dbReference>
<evidence type="ECO:0000256" key="12">
    <source>
        <dbReference type="ARBA" id="ARBA00033413"/>
    </source>
</evidence>
<organism evidence="14 15">
    <name type="scientific">Xylanibacter brevis</name>
    <dbReference type="NCBI Taxonomy" id="83231"/>
    <lineage>
        <taxon>Bacteria</taxon>
        <taxon>Pseudomonadati</taxon>
        <taxon>Bacteroidota</taxon>
        <taxon>Bacteroidia</taxon>
        <taxon>Bacteroidales</taxon>
        <taxon>Prevotellaceae</taxon>
        <taxon>Xylanibacter</taxon>
    </lineage>
</organism>
<evidence type="ECO:0000256" key="10">
    <source>
        <dbReference type="ARBA" id="ARBA00029409"/>
    </source>
</evidence>
<evidence type="ECO:0000256" key="1">
    <source>
        <dbReference type="ARBA" id="ARBA00005051"/>
    </source>
</evidence>
<sequence length="155" mass="17997">MTNISQQQTETTSDDHLHEVYLALGSNLGNRQEMLDEAVRQIGRRIGKVIRRSSWIETEPWGFESSNRFLNGAVCCHTNHTPHEVLLLTQAIERDMGRKRKTDSHHGYSDRTIDIDILLYDDLRIDSAELVIPHPLMEERDFVMIPLHEILRKVL</sequence>
<protein>
    <recommendedName>
        <fullName evidence="4">2-amino-4-hydroxy-6-hydroxymethyldihydropteridine pyrophosphokinase</fullName>
        <ecNumber evidence="3">2.7.6.3</ecNumber>
    </recommendedName>
    <alternativeName>
        <fullName evidence="11">6-hydroxymethyl-7,8-dihydropterin pyrophosphokinase</fullName>
    </alternativeName>
    <alternativeName>
        <fullName evidence="12">7,8-dihydro-6-hydroxymethylpterin-pyrophosphokinase</fullName>
    </alternativeName>
</protein>
<dbReference type="Proteomes" id="UP001200470">
    <property type="component" value="Unassembled WGS sequence"/>
</dbReference>
<dbReference type="Pfam" id="PF01288">
    <property type="entry name" value="HPPK"/>
    <property type="match status" value="1"/>
</dbReference>
<dbReference type="EMBL" id="JADYTN010000006">
    <property type="protein sequence ID" value="MCF2563287.1"/>
    <property type="molecule type" value="Genomic_DNA"/>
</dbReference>
<comment type="function">
    <text evidence="10">Catalyzes the transfer of pyrophosphate from adenosine triphosphate (ATP) to 6-hydroxymethyl-7,8-dihydropterin, an enzymatic step in folate biosynthesis pathway.</text>
</comment>